<keyword evidence="3 5" id="KW-0012">Acyltransferase</keyword>
<dbReference type="Pfam" id="PF00108">
    <property type="entry name" value="Thiolase_N"/>
    <property type="match status" value="1"/>
</dbReference>
<dbReference type="CDD" id="cd00751">
    <property type="entry name" value="thiolase"/>
    <property type="match status" value="1"/>
</dbReference>
<organism evidence="8 11">
    <name type="scientific">Fervidobacterium pennivorans</name>
    <dbReference type="NCBI Taxonomy" id="93466"/>
    <lineage>
        <taxon>Bacteria</taxon>
        <taxon>Thermotogati</taxon>
        <taxon>Thermotogota</taxon>
        <taxon>Thermotogae</taxon>
        <taxon>Thermotogales</taxon>
        <taxon>Fervidobacteriaceae</taxon>
        <taxon>Fervidobacterium</taxon>
    </lineage>
</organism>
<dbReference type="PANTHER" id="PTHR18919:SF107">
    <property type="entry name" value="ACETYL-COA ACETYLTRANSFERASE, CYTOSOLIC"/>
    <property type="match status" value="1"/>
</dbReference>
<dbReference type="AlphaFoldDB" id="A0A172T195"/>
<dbReference type="KEGG" id="fng:JM64_01175"/>
<evidence type="ECO:0000256" key="1">
    <source>
        <dbReference type="ARBA" id="ARBA00010982"/>
    </source>
</evidence>
<sequence>MVYILGAKRTAIGSFGGSLKDIPAPQLGAIAAKAAIEQAGIPVEDFDETIVGCILTAGQGMGPGRQVGIYAGIPVEKPGYTVNMLCGSGMKAVMIGASDIELGEADVVLAGGIENMSQAPFLLSYRARFGLRFGSQELQDHMILDGLTDVFNKVHMGLTAEALAEEFNISREAQDEFAYNSQMKAKAAIEAGKFKDEIVPVEVPDKKGVKIFDTDEYPRFDTTLESLAKLKPAFKPNGTITAGNASGINDGGSAIVLASERYVEKKGLKPLGRIVAWAQAGVDPMRMGFGPVPATEKVLKKAGLSFQDIELIELNEAFAAQSLAVIKGWEKAFGVSKDWILERTNVNGGAIALGHPIGASGNRIIVTLLYEMKKRHAKYGLATLCIGGGMGTAVIVENIE</sequence>
<dbReference type="PROSITE" id="PS00737">
    <property type="entry name" value="THIOLASE_2"/>
    <property type="match status" value="1"/>
</dbReference>
<evidence type="ECO:0000256" key="5">
    <source>
        <dbReference type="RuleBase" id="RU003557"/>
    </source>
</evidence>
<evidence type="ECO:0000313" key="10">
    <source>
        <dbReference type="EMBL" id="HGU43002.1"/>
    </source>
</evidence>
<dbReference type="Proteomes" id="UP000077096">
    <property type="component" value="Chromosome"/>
</dbReference>
<reference evidence="8 11" key="1">
    <citation type="submission" date="2014-08" db="EMBL/GenBank/DDBJ databases">
        <title>Fervidobacterium pennivorans DYC genome.</title>
        <authorList>
            <person name="Wushke S."/>
        </authorList>
    </citation>
    <scope>NUCLEOTIDE SEQUENCE [LARGE SCALE GENOMIC DNA]</scope>
    <source>
        <strain evidence="8 11">DYC</strain>
    </source>
</reference>
<dbReference type="Pfam" id="PF02803">
    <property type="entry name" value="Thiolase_C"/>
    <property type="match status" value="1"/>
</dbReference>
<dbReference type="InterPro" id="IPR002155">
    <property type="entry name" value="Thiolase"/>
</dbReference>
<evidence type="ECO:0000259" key="7">
    <source>
        <dbReference type="Pfam" id="PF02803"/>
    </source>
</evidence>
<dbReference type="SUPFAM" id="SSF53901">
    <property type="entry name" value="Thiolase-like"/>
    <property type="match status" value="2"/>
</dbReference>
<dbReference type="PATRIC" id="fig|93466.3.peg.272"/>
<dbReference type="NCBIfam" id="TIGR01930">
    <property type="entry name" value="AcCoA-C-Actrans"/>
    <property type="match status" value="1"/>
</dbReference>
<dbReference type="PANTHER" id="PTHR18919">
    <property type="entry name" value="ACETYL-COA C-ACYLTRANSFERASE"/>
    <property type="match status" value="1"/>
</dbReference>
<dbReference type="GO" id="GO:0003985">
    <property type="term" value="F:acetyl-CoA C-acetyltransferase activity"/>
    <property type="evidence" value="ECO:0007669"/>
    <property type="project" value="UniProtKB-EC"/>
</dbReference>
<dbReference type="FunFam" id="3.40.47.10:FF:000010">
    <property type="entry name" value="Acetyl-CoA acetyltransferase (Thiolase)"/>
    <property type="match status" value="1"/>
</dbReference>
<reference evidence="9" key="2">
    <citation type="journal article" date="2020" name="mSystems">
        <title>Genome- and Community-Level Interaction Insights into Carbon Utilization and Element Cycling Functions of Hydrothermarchaeota in Hydrothermal Sediment.</title>
        <authorList>
            <person name="Zhou Z."/>
            <person name="Liu Y."/>
            <person name="Xu W."/>
            <person name="Pan J."/>
            <person name="Luo Z.H."/>
            <person name="Li M."/>
        </authorList>
    </citation>
    <scope>NUCLEOTIDE SEQUENCE [LARGE SCALE GENOMIC DNA]</scope>
    <source>
        <strain evidence="10">SpSt-604</strain>
        <strain evidence="9">SpSt-640</strain>
    </source>
</reference>
<dbReference type="EC" id="2.3.1.9" evidence="8"/>
<evidence type="ECO:0000256" key="2">
    <source>
        <dbReference type="ARBA" id="ARBA00022679"/>
    </source>
</evidence>
<feature type="active site" description="Proton acceptor" evidence="4">
    <location>
        <position position="355"/>
    </location>
</feature>
<evidence type="ECO:0000256" key="4">
    <source>
        <dbReference type="PIRSR" id="PIRSR000429-1"/>
    </source>
</evidence>
<feature type="domain" description="Thiolase N-terminal" evidence="6">
    <location>
        <begin position="2"/>
        <end position="260"/>
    </location>
</feature>
<dbReference type="InterPro" id="IPR020616">
    <property type="entry name" value="Thiolase_N"/>
</dbReference>
<dbReference type="PROSITE" id="PS00099">
    <property type="entry name" value="THIOLASE_3"/>
    <property type="match status" value="1"/>
</dbReference>
<evidence type="ECO:0000256" key="3">
    <source>
        <dbReference type="ARBA" id="ARBA00023315"/>
    </source>
</evidence>
<evidence type="ECO:0000259" key="6">
    <source>
        <dbReference type="Pfam" id="PF00108"/>
    </source>
</evidence>
<keyword evidence="2 5" id="KW-0808">Transferase</keyword>
<comment type="similarity">
    <text evidence="1 5">Belongs to the thiolase-like superfamily. Thiolase family.</text>
</comment>
<accession>A0A172T195</accession>
<dbReference type="OrthoDB" id="9764892at2"/>
<dbReference type="InterPro" id="IPR020615">
    <property type="entry name" value="Thiolase_acyl_enz_int_AS"/>
</dbReference>
<evidence type="ECO:0000313" key="9">
    <source>
        <dbReference type="EMBL" id="HGQ77954.1"/>
    </source>
</evidence>
<feature type="domain" description="Thiolase C-terminal" evidence="7">
    <location>
        <begin position="268"/>
        <end position="397"/>
    </location>
</feature>
<dbReference type="InterPro" id="IPR016039">
    <property type="entry name" value="Thiolase-like"/>
</dbReference>
<dbReference type="PROSITE" id="PS00098">
    <property type="entry name" value="THIOLASE_1"/>
    <property type="match status" value="1"/>
</dbReference>
<proteinExistence type="inferred from homology"/>
<dbReference type="InterPro" id="IPR020610">
    <property type="entry name" value="Thiolase_AS"/>
</dbReference>
<dbReference type="Gene3D" id="3.40.47.10">
    <property type="match status" value="2"/>
</dbReference>
<dbReference type="InterPro" id="IPR020617">
    <property type="entry name" value="Thiolase_C"/>
</dbReference>
<feature type="active site" description="Acyl-thioester intermediate" evidence="4">
    <location>
        <position position="86"/>
    </location>
</feature>
<dbReference type="EMBL" id="CP011393">
    <property type="protein sequence ID" value="ANE40779.1"/>
    <property type="molecule type" value="Genomic_DNA"/>
</dbReference>
<dbReference type="EMBL" id="DSZT01000287">
    <property type="protein sequence ID" value="HGU43002.1"/>
    <property type="molecule type" value="Genomic_DNA"/>
</dbReference>
<dbReference type="InterPro" id="IPR020613">
    <property type="entry name" value="Thiolase_CS"/>
</dbReference>
<evidence type="ECO:0000313" key="8">
    <source>
        <dbReference type="EMBL" id="ANE40779.1"/>
    </source>
</evidence>
<gene>
    <name evidence="10" type="ORF">ENT72_08915</name>
    <name evidence="9" type="ORF">ENU12_08690</name>
    <name evidence="8" type="ORF">JM64_01175</name>
</gene>
<feature type="active site" description="Proton acceptor" evidence="4">
    <location>
        <position position="385"/>
    </location>
</feature>
<protein>
    <submittedName>
        <fullName evidence="9">Acetyl-CoA C-acetyltransferase</fullName>
    </submittedName>
    <submittedName>
        <fullName evidence="8">Acetyl-CoA acetyltransferase</fullName>
        <ecNumber evidence="8">2.3.1.9</ecNumber>
    </submittedName>
</protein>
<dbReference type="EMBL" id="DTBH01000177">
    <property type="protein sequence ID" value="HGQ77954.1"/>
    <property type="molecule type" value="Genomic_DNA"/>
</dbReference>
<dbReference type="PIRSF" id="PIRSF000429">
    <property type="entry name" value="Ac-CoA_Ac_transf"/>
    <property type="match status" value="1"/>
</dbReference>
<evidence type="ECO:0000313" key="11">
    <source>
        <dbReference type="Proteomes" id="UP000077096"/>
    </source>
</evidence>
<name>A0A172T195_FERPE</name>